<dbReference type="InterPro" id="IPR034660">
    <property type="entry name" value="DinB/YfiT-like"/>
</dbReference>
<organism evidence="2 3">
    <name type="scientific">Psychroserpens algicola</name>
    <dbReference type="NCBI Taxonomy" id="1719034"/>
    <lineage>
        <taxon>Bacteria</taxon>
        <taxon>Pseudomonadati</taxon>
        <taxon>Bacteroidota</taxon>
        <taxon>Flavobacteriia</taxon>
        <taxon>Flavobacteriales</taxon>
        <taxon>Flavobacteriaceae</taxon>
        <taxon>Psychroserpens</taxon>
    </lineage>
</organism>
<feature type="domain" description="DinB-like" evidence="1">
    <location>
        <begin position="12"/>
        <end position="167"/>
    </location>
</feature>
<dbReference type="SUPFAM" id="SSF109854">
    <property type="entry name" value="DinB/YfiT-like putative metalloenzymes"/>
    <property type="match status" value="1"/>
</dbReference>
<dbReference type="Gene3D" id="1.20.120.450">
    <property type="entry name" value="dinb family like domain"/>
    <property type="match status" value="1"/>
</dbReference>
<protein>
    <submittedName>
        <fullName evidence="2">DinB family protein</fullName>
    </submittedName>
</protein>
<gene>
    <name evidence="2" type="ORF">MUY34_04140</name>
</gene>
<dbReference type="InterPro" id="IPR024775">
    <property type="entry name" value="DinB-like"/>
</dbReference>
<evidence type="ECO:0000259" key="1">
    <source>
        <dbReference type="Pfam" id="PF12867"/>
    </source>
</evidence>
<evidence type="ECO:0000313" key="3">
    <source>
        <dbReference type="Proteomes" id="UP001203687"/>
    </source>
</evidence>
<sequence length="177" mass="20385">MNDKKLVSDLLTKSLEDLNNKTKDLSQLELVYQPKNGGWSIINCLEHMAVTEKFLLNAIRETIKARSVMPNLNLSKNDASILIKIGDRANKVESSKEFCPSIDNKNRTHLDFLDEIESNRQETINEFNSTQVDLRKKAMPFAFWDKVDLHQMFLVIGSHMVRHTLQIESVLNEIKTN</sequence>
<dbReference type="Pfam" id="PF12867">
    <property type="entry name" value="DinB_2"/>
    <property type="match status" value="1"/>
</dbReference>
<proteinExistence type="predicted"/>
<name>A0ABT0H608_9FLAO</name>
<reference evidence="2" key="1">
    <citation type="submission" date="2022-04" db="EMBL/GenBank/DDBJ databases">
        <authorList>
            <person name="Ren T."/>
        </authorList>
    </citation>
    <scope>NUCLEOTIDE SEQUENCE</scope>
    <source>
        <strain evidence="2">F63249</strain>
    </source>
</reference>
<dbReference type="Proteomes" id="UP001203687">
    <property type="component" value="Unassembled WGS sequence"/>
</dbReference>
<accession>A0ABT0H608</accession>
<evidence type="ECO:0000313" key="2">
    <source>
        <dbReference type="EMBL" id="MCK8479796.1"/>
    </source>
</evidence>
<keyword evidence="3" id="KW-1185">Reference proteome</keyword>
<dbReference type="RefSeq" id="WP_248412047.1">
    <property type="nucleotide sequence ID" value="NZ_JALPQF010000003.1"/>
</dbReference>
<comment type="caution">
    <text evidence="2">The sequence shown here is derived from an EMBL/GenBank/DDBJ whole genome shotgun (WGS) entry which is preliminary data.</text>
</comment>
<dbReference type="EMBL" id="JALPQF010000003">
    <property type="protein sequence ID" value="MCK8479796.1"/>
    <property type="molecule type" value="Genomic_DNA"/>
</dbReference>